<dbReference type="Proteomes" id="UP001595816">
    <property type="component" value="Unassembled WGS sequence"/>
</dbReference>
<accession>A0ABV8LEL0</accession>
<dbReference type="Pfam" id="PF02661">
    <property type="entry name" value="Fic"/>
    <property type="match status" value="1"/>
</dbReference>
<protein>
    <submittedName>
        <fullName evidence="2">Type II toxin-antitoxin system death-on-curing family toxin</fullName>
    </submittedName>
</protein>
<dbReference type="Gene3D" id="1.20.120.1870">
    <property type="entry name" value="Fic/DOC protein, Fido domain"/>
    <property type="match status" value="1"/>
</dbReference>
<proteinExistence type="predicted"/>
<name>A0ABV8LEL0_9ACTN</name>
<dbReference type="EMBL" id="JBHSAY010000003">
    <property type="protein sequence ID" value="MFC4129169.1"/>
    <property type="molecule type" value="Genomic_DNA"/>
</dbReference>
<dbReference type="PROSITE" id="PS51459">
    <property type="entry name" value="FIDO"/>
    <property type="match status" value="1"/>
</dbReference>
<evidence type="ECO:0000313" key="3">
    <source>
        <dbReference type="Proteomes" id="UP001595816"/>
    </source>
</evidence>
<sequence length="126" mass="13430">MVVVYLTVEQVAGGARHIIGAHAVLRDPGLLASAVFRPRTEVFGVEAYPTLLGKAAALLHSLVSNHPYVDGNKRMGWAAAEAFLRLNGMVFTGRDDPAFELVMDVAKGGMEVPEIAERLGALFSPA</sequence>
<gene>
    <name evidence="2" type="ORF">ACFOZ4_00920</name>
</gene>
<feature type="domain" description="Fido" evidence="1">
    <location>
        <begin position="1"/>
        <end position="121"/>
    </location>
</feature>
<dbReference type="InterPro" id="IPR036597">
    <property type="entry name" value="Fido-like_dom_sf"/>
</dbReference>
<reference evidence="3" key="1">
    <citation type="journal article" date="2019" name="Int. J. Syst. Evol. Microbiol.">
        <title>The Global Catalogue of Microorganisms (GCM) 10K type strain sequencing project: providing services to taxonomists for standard genome sequencing and annotation.</title>
        <authorList>
            <consortium name="The Broad Institute Genomics Platform"/>
            <consortium name="The Broad Institute Genome Sequencing Center for Infectious Disease"/>
            <person name="Wu L."/>
            <person name="Ma J."/>
        </authorList>
    </citation>
    <scope>NUCLEOTIDE SEQUENCE [LARGE SCALE GENOMIC DNA]</scope>
    <source>
        <strain evidence="3">CGMCC 4.7289</strain>
    </source>
</reference>
<keyword evidence="3" id="KW-1185">Reference proteome</keyword>
<comment type="caution">
    <text evidence="2">The sequence shown here is derived from an EMBL/GenBank/DDBJ whole genome shotgun (WGS) entry which is preliminary data.</text>
</comment>
<dbReference type="PANTHER" id="PTHR39426">
    <property type="entry name" value="HOMOLOGY TO DEATH-ON-CURING PROTEIN OF PHAGE P1"/>
    <property type="match status" value="1"/>
</dbReference>
<dbReference type="InterPro" id="IPR003812">
    <property type="entry name" value="Fido"/>
</dbReference>
<organism evidence="2 3">
    <name type="scientific">Hamadaea flava</name>
    <dbReference type="NCBI Taxonomy" id="1742688"/>
    <lineage>
        <taxon>Bacteria</taxon>
        <taxon>Bacillati</taxon>
        <taxon>Actinomycetota</taxon>
        <taxon>Actinomycetes</taxon>
        <taxon>Micromonosporales</taxon>
        <taxon>Micromonosporaceae</taxon>
        <taxon>Hamadaea</taxon>
    </lineage>
</organism>
<evidence type="ECO:0000259" key="1">
    <source>
        <dbReference type="PROSITE" id="PS51459"/>
    </source>
</evidence>
<dbReference type="InterPro" id="IPR053737">
    <property type="entry name" value="Type_II_TA_Toxin"/>
</dbReference>
<dbReference type="SUPFAM" id="SSF140931">
    <property type="entry name" value="Fic-like"/>
    <property type="match status" value="1"/>
</dbReference>
<dbReference type="PANTHER" id="PTHR39426:SF1">
    <property type="entry name" value="HOMOLOGY TO DEATH-ON-CURING PROTEIN OF PHAGE P1"/>
    <property type="match status" value="1"/>
</dbReference>
<dbReference type="RefSeq" id="WP_253758884.1">
    <property type="nucleotide sequence ID" value="NZ_JAMZDZ010000001.1"/>
</dbReference>
<dbReference type="InterPro" id="IPR006440">
    <property type="entry name" value="Doc"/>
</dbReference>
<dbReference type="NCBIfam" id="TIGR01550">
    <property type="entry name" value="DOC_P1"/>
    <property type="match status" value="1"/>
</dbReference>
<evidence type="ECO:0000313" key="2">
    <source>
        <dbReference type="EMBL" id="MFC4129169.1"/>
    </source>
</evidence>